<reference evidence="3" key="1">
    <citation type="submission" date="2021-05" db="EMBL/GenBank/DDBJ databases">
        <authorList>
            <person name="Kaiqin L."/>
            <person name="Jian G."/>
        </authorList>
    </citation>
    <scope>NUCLEOTIDE SEQUENCE</scope>
    <source>
        <strain evidence="3">HDS5</strain>
    </source>
</reference>
<accession>A0A975QLG3</accession>
<dbReference type="EMBL" id="CP074402">
    <property type="protein sequence ID" value="QVJ02493.1"/>
    <property type="molecule type" value="Genomic_DNA"/>
</dbReference>
<evidence type="ECO:0000256" key="1">
    <source>
        <dbReference type="SAM" id="MobiDB-lite"/>
    </source>
</evidence>
<evidence type="ECO:0000313" key="3">
    <source>
        <dbReference type="EMBL" id="QVJ02493.1"/>
    </source>
</evidence>
<feature type="chain" id="PRO_5038558509" evidence="2">
    <location>
        <begin position="34"/>
        <end position="520"/>
    </location>
</feature>
<evidence type="ECO:0000256" key="2">
    <source>
        <dbReference type="SAM" id="SignalP"/>
    </source>
</evidence>
<feature type="region of interest" description="Disordered" evidence="1">
    <location>
        <begin position="279"/>
        <end position="520"/>
    </location>
</feature>
<feature type="compositionally biased region" description="Pro residues" evidence="1">
    <location>
        <begin position="453"/>
        <end position="463"/>
    </location>
</feature>
<dbReference type="AlphaFoldDB" id="A0A975QLG3"/>
<gene>
    <name evidence="3" type="ORF">KGD82_08385</name>
</gene>
<evidence type="ECO:0000313" key="4">
    <source>
        <dbReference type="Proteomes" id="UP000682416"/>
    </source>
</evidence>
<dbReference type="KEGG" id="nec:KGD82_08385"/>
<organism evidence="3 4">
    <name type="scientific">Nocardiopsis eucommiae</name>
    <dbReference type="NCBI Taxonomy" id="2831970"/>
    <lineage>
        <taxon>Bacteria</taxon>
        <taxon>Bacillati</taxon>
        <taxon>Actinomycetota</taxon>
        <taxon>Actinomycetes</taxon>
        <taxon>Streptosporangiales</taxon>
        <taxon>Nocardiopsidaceae</taxon>
        <taxon>Nocardiopsis</taxon>
    </lineage>
</organism>
<keyword evidence="2" id="KW-0732">Signal</keyword>
<dbReference type="Proteomes" id="UP000682416">
    <property type="component" value="Chromosome"/>
</dbReference>
<proteinExistence type="predicted"/>
<feature type="compositionally biased region" description="Pro residues" evidence="1">
    <location>
        <begin position="286"/>
        <end position="440"/>
    </location>
</feature>
<keyword evidence="4" id="KW-1185">Reference proteome</keyword>
<feature type="compositionally biased region" description="Low complexity" evidence="1">
    <location>
        <begin position="441"/>
        <end position="452"/>
    </location>
</feature>
<sequence length="520" mass="52990">MVTQTAATRASALRRTGVAMVASVLLASGVVAAGATFSARDAAAQPATPYASTVWGRLTLDPGVYGGGAVSGTLNELEVSVDGNQQWDINTGPGSAISDHLTSATGTASVNVRSEPETGMANTNGAFTNLDVPPPTTGGVASLVNQGPLQPSGNHRLFSVSTWNNRVQCAPPAGIIIQDSTTAPMFLGRLVDAPAPNASGTAVTELDFPGSYGDGITNAHVTVTITHVYEIEDPYIGHARTDYTAVVQGQDADGNPVGDQVTLFDMTLGDVRADCNAIAPQTPTEEPTPTPTPTPTESPSPTPSPTEEPSPSPSPTEEPSPSPTPSPTGPPIPRPTPSPTPSPTESPSPSPSPTDFPGPFPTPSPTEEPSPSPSPTGEPTPGPTEEPSPTASPTPTPGPTEEPSPSPSPGPSPSPSPMETPSPTPTPGPTGSPSPSPSETPSPSESPTDPGYPGYPDPEPPSYERPTLPVTGASLAALPSVAWRRSGPGSPPWWPRVNVRSDLRNHGTGALAPVPWSRRP</sequence>
<name>A0A975QLG3_9ACTN</name>
<protein>
    <submittedName>
        <fullName evidence="3">Uncharacterized protein</fullName>
    </submittedName>
</protein>
<feature type="signal peptide" evidence="2">
    <location>
        <begin position="1"/>
        <end position="33"/>
    </location>
</feature>